<feature type="region of interest" description="Disordered" evidence="4">
    <location>
        <begin position="471"/>
        <end position="492"/>
    </location>
</feature>
<dbReference type="InterPro" id="IPR033494">
    <property type="entry name" value="NUDE"/>
</dbReference>
<reference evidence="6" key="1">
    <citation type="submission" date="2016-05" db="EMBL/GenBank/DDBJ databases">
        <title>Comparative genomics of biotechnologically important yeasts.</title>
        <authorList>
            <consortium name="DOE Joint Genome Institute"/>
            <person name="Riley R."/>
            <person name="Haridas S."/>
            <person name="Wolfe K.H."/>
            <person name="Lopes M.R."/>
            <person name="Hittinger C.T."/>
            <person name="Goker M."/>
            <person name="Salamov A."/>
            <person name="Wisecaver J."/>
            <person name="Long T.M."/>
            <person name="Aerts A.L."/>
            <person name="Barry K."/>
            <person name="Choi C."/>
            <person name="Clum A."/>
            <person name="Coughlan A.Y."/>
            <person name="Deshpande S."/>
            <person name="Douglass A.P."/>
            <person name="Hanson S.J."/>
            <person name="Klenk H.-P."/>
            <person name="Labutti K."/>
            <person name="Lapidus A."/>
            <person name="Lindquist E."/>
            <person name="Lipzen A."/>
            <person name="Meier-Kolthoff J.P."/>
            <person name="Ohm R.A."/>
            <person name="Otillar R.P."/>
            <person name="Pangilinan J."/>
            <person name="Peng Y."/>
            <person name="Rokas A."/>
            <person name="Rosa C.A."/>
            <person name="Scheuner C."/>
            <person name="Sibirny A.A."/>
            <person name="Slot J.C."/>
            <person name="Stielow J.B."/>
            <person name="Sun H."/>
            <person name="Kurtzman C.P."/>
            <person name="Blackwell M."/>
            <person name="Grigoriev I.V."/>
            <person name="Jeffries T.W."/>
        </authorList>
    </citation>
    <scope>NUCLEOTIDE SEQUENCE [LARGE SCALE GENOMIC DNA]</scope>
    <source>
        <strain evidence="6">DSM 1968</strain>
    </source>
</reference>
<dbReference type="GeneID" id="30968021"/>
<dbReference type="PANTHER" id="PTHR10921">
    <property type="entry name" value="NUCLEAR DISTRIBUTION PROTEIN NUDE HOMOLOG 1"/>
    <property type="match status" value="1"/>
</dbReference>
<dbReference type="GO" id="GO:0007020">
    <property type="term" value="P:microtubule nucleation"/>
    <property type="evidence" value="ECO:0007669"/>
    <property type="project" value="TreeGrafter"/>
</dbReference>
<feature type="region of interest" description="Disordered" evidence="4">
    <location>
        <begin position="344"/>
        <end position="364"/>
    </location>
</feature>
<dbReference type="AlphaFoldDB" id="A0A1D2VML9"/>
<comment type="similarity">
    <text evidence="1">Belongs to the nudE family.</text>
</comment>
<dbReference type="RefSeq" id="XP_020049163.1">
    <property type="nucleotide sequence ID" value="XM_020194385.1"/>
</dbReference>
<dbReference type="Proteomes" id="UP000095038">
    <property type="component" value="Unassembled WGS sequence"/>
</dbReference>
<dbReference type="OrthoDB" id="3981136at2759"/>
<accession>A0A1D2VML9</accession>
<evidence type="ECO:0000313" key="5">
    <source>
        <dbReference type="EMBL" id="ODV62856.1"/>
    </source>
</evidence>
<dbReference type="PANTHER" id="PTHR10921:SF1">
    <property type="entry name" value="NUCLEAR DISTRIBUTION PROTEIN NUDE HOMOLOG"/>
    <property type="match status" value="1"/>
</dbReference>
<dbReference type="STRING" id="1344418.A0A1D2VML9"/>
<evidence type="ECO:0000256" key="4">
    <source>
        <dbReference type="SAM" id="MobiDB-lite"/>
    </source>
</evidence>
<evidence type="ECO:0000256" key="1">
    <source>
        <dbReference type="ARBA" id="ARBA00007429"/>
    </source>
</evidence>
<dbReference type="GO" id="GO:0007059">
    <property type="term" value="P:chromosome segregation"/>
    <property type="evidence" value="ECO:0007669"/>
    <property type="project" value="TreeGrafter"/>
</dbReference>
<dbReference type="GO" id="GO:0008017">
    <property type="term" value="F:microtubule binding"/>
    <property type="evidence" value="ECO:0007669"/>
    <property type="project" value="InterPro"/>
</dbReference>
<feature type="compositionally biased region" description="Low complexity" evidence="4">
    <location>
        <begin position="471"/>
        <end position="491"/>
    </location>
</feature>
<dbReference type="GO" id="GO:0000776">
    <property type="term" value="C:kinetochore"/>
    <property type="evidence" value="ECO:0007669"/>
    <property type="project" value="TreeGrafter"/>
</dbReference>
<protein>
    <recommendedName>
        <fullName evidence="7">NUDE domain-containing protein</fullName>
    </recommendedName>
</protein>
<sequence>MIFSKKIDHLSNNEIDVSMISSPMALPPNLPLSLLTESLNKNSINDAADDTINNKNKKFTDKTSNSNNDDITLNDDDIYNDIENDLDSCEDDIISHKRYKEALNQINQLENELSEFQSSSYELEQELEKELNDLDSKNESLKLNLIESEKETSLWKNKFFNLQKDLQNQSVKAQEQISNYKNELSNTRNKLINIEIINDNIEQNERKLNVNLNELDSKYNDTLEQVALLESELDYKNELLLKEQLEHQNTRNSLLEVQKELDNLKNSINKSTSASTTSTGLPLIFNSIGIFGNTNNNLSRTPSNSLDSTSQRSFPKSNSIRQLHDMINQAKGMESRVENIKISLKPKHKLRKSNKSTDFSSRPHIPYELKNTMYSNNNVTFNYNNYNNNSNNNNNNNNSNYLKSISSNNGSFTDDDEASFNNSLDFRLNNYQSQNFHTLFSAQTNESNDSVASSLDHLKVIKRNNNFTFSYNNSNNNNNNNNDGDFNNTENSKIENNKIENNKNDIDKKNKTIAIAKIVAH</sequence>
<keyword evidence="6" id="KW-1185">Reference proteome</keyword>
<keyword evidence="2 3" id="KW-0175">Coiled coil</keyword>
<evidence type="ECO:0008006" key="7">
    <source>
        <dbReference type="Google" id="ProtNLM"/>
    </source>
</evidence>
<evidence type="ECO:0000256" key="3">
    <source>
        <dbReference type="SAM" id="Coils"/>
    </source>
</evidence>
<evidence type="ECO:0000313" key="6">
    <source>
        <dbReference type="Proteomes" id="UP000095038"/>
    </source>
</evidence>
<evidence type="ECO:0000256" key="2">
    <source>
        <dbReference type="ARBA" id="ARBA00023054"/>
    </source>
</evidence>
<dbReference type="GO" id="GO:0005871">
    <property type="term" value="C:kinesin complex"/>
    <property type="evidence" value="ECO:0007669"/>
    <property type="project" value="TreeGrafter"/>
</dbReference>
<dbReference type="InParanoid" id="A0A1D2VML9"/>
<dbReference type="Gene3D" id="6.10.250.1080">
    <property type="match status" value="1"/>
</dbReference>
<gene>
    <name evidence="5" type="ORF">ASCRUDRAFT_79487</name>
</gene>
<dbReference type="GO" id="GO:0051642">
    <property type="term" value="P:centrosome localization"/>
    <property type="evidence" value="ECO:0007669"/>
    <property type="project" value="TreeGrafter"/>
</dbReference>
<organism evidence="5 6">
    <name type="scientific">Ascoidea rubescens DSM 1968</name>
    <dbReference type="NCBI Taxonomy" id="1344418"/>
    <lineage>
        <taxon>Eukaryota</taxon>
        <taxon>Fungi</taxon>
        <taxon>Dikarya</taxon>
        <taxon>Ascomycota</taxon>
        <taxon>Saccharomycotina</taxon>
        <taxon>Saccharomycetes</taxon>
        <taxon>Ascoideaceae</taxon>
        <taxon>Ascoidea</taxon>
    </lineage>
</organism>
<feature type="coiled-coil region" evidence="3">
    <location>
        <begin position="99"/>
        <end position="274"/>
    </location>
</feature>
<dbReference type="GO" id="GO:0000132">
    <property type="term" value="P:establishment of mitotic spindle orientation"/>
    <property type="evidence" value="ECO:0007669"/>
    <property type="project" value="TreeGrafter"/>
</dbReference>
<dbReference type="GO" id="GO:0047496">
    <property type="term" value="P:vesicle transport along microtubule"/>
    <property type="evidence" value="ECO:0007669"/>
    <property type="project" value="TreeGrafter"/>
</dbReference>
<dbReference type="EMBL" id="KV454476">
    <property type="protein sequence ID" value="ODV62856.1"/>
    <property type="molecule type" value="Genomic_DNA"/>
</dbReference>
<name>A0A1D2VML9_9ASCO</name>
<proteinExistence type="inferred from homology"/>
<feature type="compositionally biased region" description="Basic residues" evidence="4">
    <location>
        <begin position="344"/>
        <end position="354"/>
    </location>
</feature>